<dbReference type="PANTHER" id="PTHR46558">
    <property type="entry name" value="TRACRIPTIONAL REGULATORY PROTEIN-RELATED-RELATED"/>
    <property type="match status" value="1"/>
</dbReference>
<evidence type="ECO:0000259" key="3">
    <source>
        <dbReference type="PROSITE" id="PS50943"/>
    </source>
</evidence>
<evidence type="ECO:0000313" key="5">
    <source>
        <dbReference type="Proteomes" id="UP000664601"/>
    </source>
</evidence>
<dbReference type="SMART" id="SM00530">
    <property type="entry name" value="HTH_XRE"/>
    <property type="match status" value="1"/>
</dbReference>
<keyword evidence="2" id="KW-0472">Membrane</keyword>
<gene>
    <name evidence="4" type="ORF">JZO70_13455</name>
</gene>
<protein>
    <submittedName>
        <fullName evidence="4">Helix-turn-helix transcriptional regulator</fullName>
    </submittedName>
</protein>
<keyword evidence="2" id="KW-0812">Transmembrane</keyword>
<sequence>MQLGEKIKTYRIQYQLSQEDLAELLDTSRQTISSWENDKTYPGMLAVVSLSEIFQIPVETLIKEDVVEMKEILDNKAERIQRNKDRDMMNRMAALRTGTVFIGGVSAYPVYRYHGWLYALIPILILAMGMLTTIPIEHYLRKYNLKKYQDIVTFFDEKYDRL</sequence>
<organism evidence="4 5">
    <name type="scientific">Candidatus Enterococcus moelleringii</name>
    <dbReference type="NCBI Taxonomy" id="2815325"/>
    <lineage>
        <taxon>Bacteria</taxon>
        <taxon>Bacillati</taxon>
        <taxon>Bacillota</taxon>
        <taxon>Bacilli</taxon>
        <taxon>Lactobacillales</taxon>
        <taxon>Enterococcaceae</taxon>
        <taxon>Enterococcus</taxon>
    </lineage>
</organism>
<evidence type="ECO:0000256" key="2">
    <source>
        <dbReference type="SAM" id="Phobius"/>
    </source>
</evidence>
<dbReference type="InterPro" id="IPR001387">
    <property type="entry name" value="Cro/C1-type_HTH"/>
</dbReference>
<dbReference type="InterPro" id="IPR010982">
    <property type="entry name" value="Lambda_DNA-bd_dom_sf"/>
</dbReference>
<keyword evidence="5" id="KW-1185">Reference proteome</keyword>
<evidence type="ECO:0000256" key="1">
    <source>
        <dbReference type="ARBA" id="ARBA00023125"/>
    </source>
</evidence>
<reference evidence="4 5" key="1">
    <citation type="submission" date="2021-03" db="EMBL/GenBank/DDBJ databases">
        <title>Enterococcal diversity collection.</title>
        <authorList>
            <person name="Gilmore M.S."/>
            <person name="Schwartzman J."/>
            <person name="Van Tyne D."/>
            <person name="Martin M."/>
            <person name="Earl A.M."/>
            <person name="Manson A.L."/>
            <person name="Straub T."/>
            <person name="Salamzade R."/>
            <person name="Saavedra J."/>
            <person name="Lebreton F."/>
            <person name="Prichula J."/>
            <person name="Schaufler K."/>
            <person name="Gaca A."/>
            <person name="Sgardioli B."/>
            <person name="Wagenaar J."/>
            <person name="Strong T."/>
        </authorList>
    </citation>
    <scope>NUCLEOTIDE SEQUENCE [LARGE SCALE GENOMIC DNA]</scope>
    <source>
        <strain evidence="4 5">669A</strain>
    </source>
</reference>
<comment type="caution">
    <text evidence="4">The sequence shown here is derived from an EMBL/GenBank/DDBJ whole genome shotgun (WGS) entry which is preliminary data.</text>
</comment>
<name>A0ABS3LC16_9ENTE</name>
<proteinExistence type="predicted"/>
<dbReference type="PROSITE" id="PS50943">
    <property type="entry name" value="HTH_CROC1"/>
    <property type="match status" value="1"/>
</dbReference>
<feature type="transmembrane region" description="Helical" evidence="2">
    <location>
        <begin position="117"/>
        <end position="136"/>
    </location>
</feature>
<dbReference type="SUPFAM" id="SSF47413">
    <property type="entry name" value="lambda repressor-like DNA-binding domains"/>
    <property type="match status" value="1"/>
</dbReference>
<keyword evidence="2" id="KW-1133">Transmembrane helix</keyword>
<dbReference type="EMBL" id="JAFREM010000020">
    <property type="protein sequence ID" value="MBO1307178.1"/>
    <property type="molecule type" value="Genomic_DNA"/>
</dbReference>
<dbReference type="Gene3D" id="1.10.260.40">
    <property type="entry name" value="lambda repressor-like DNA-binding domains"/>
    <property type="match status" value="1"/>
</dbReference>
<feature type="transmembrane region" description="Helical" evidence="2">
    <location>
        <begin position="93"/>
        <end position="111"/>
    </location>
</feature>
<dbReference type="Pfam" id="PF01381">
    <property type="entry name" value="HTH_3"/>
    <property type="match status" value="1"/>
</dbReference>
<dbReference type="Proteomes" id="UP000664601">
    <property type="component" value="Unassembled WGS sequence"/>
</dbReference>
<evidence type="ECO:0000313" key="4">
    <source>
        <dbReference type="EMBL" id="MBO1307178.1"/>
    </source>
</evidence>
<dbReference type="RefSeq" id="WP_207674106.1">
    <property type="nucleotide sequence ID" value="NZ_JAFREM010000020.1"/>
</dbReference>
<feature type="domain" description="HTH cro/C1-type" evidence="3">
    <location>
        <begin position="7"/>
        <end position="61"/>
    </location>
</feature>
<dbReference type="PANTHER" id="PTHR46558:SF4">
    <property type="entry name" value="DNA-BIDING PHAGE PROTEIN"/>
    <property type="match status" value="1"/>
</dbReference>
<keyword evidence="1" id="KW-0238">DNA-binding</keyword>
<dbReference type="CDD" id="cd00093">
    <property type="entry name" value="HTH_XRE"/>
    <property type="match status" value="1"/>
</dbReference>
<accession>A0ABS3LC16</accession>